<evidence type="ECO:0000313" key="1">
    <source>
        <dbReference type="EMBL" id="GFC55368.1"/>
    </source>
</evidence>
<protein>
    <submittedName>
        <fullName evidence="1">Uncharacterized protein</fullName>
    </submittedName>
</protein>
<proteinExistence type="predicted"/>
<gene>
    <name evidence="1" type="ORF">Tci_827338</name>
</gene>
<name>A0A699Q187_TANCI</name>
<accession>A0A699Q187</accession>
<dbReference type="AlphaFoldDB" id="A0A699Q187"/>
<dbReference type="EMBL" id="BKCJ010964933">
    <property type="protein sequence ID" value="GFC55368.1"/>
    <property type="molecule type" value="Genomic_DNA"/>
</dbReference>
<reference evidence="1" key="1">
    <citation type="journal article" date="2019" name="Sci. Rep.">
        <title>Draft genome of Tanacetum cinerariifolium, the natural source of mosquito coil.</title>
        <authorList>
            <person name="Yamashiro T."/>
            <person name="Shiraishi A."/>
            <person name="Satake H."/>
            <person name="Nakayama K."/>
        </authorList>
    </citation>
    <scope>NUCLEOTIDE SEQUENCE</scope>
</reference>
<comment type="caution">
    <text evidence="1">The sequence shown here is derived from an EMBL/GenBank/DDBJ whole genome shotgun (WGS) entry which is preliminary data.</text>
</comment>
<organism evidence="1">
    <name type="scientific">Tanacetum cinerariifolium</name>
    <name type="common">Dalmatian daisy</name>
    <name type="synonym">Chrysanthemum cinerariifolium</name>
    <dbReference type="NCBI Taxonomy" id="118510"/>
    <lineage>
        <taxon>Eukaryota</taxon>
        <taxon>Viridiplantae</taxon>
        <taxon>Streptophyta</taxon>
        <taxon>Embryophyta</taxon>
        <taxon>Tracheophyta</taxon>
        <taxon>Spermatophyta</taxon>
        <taxon>Magnoliopsida</taxon>
        <taxon>eudicotyledons</taxon>
        <taxon>Gunneridae</taxon>
        <taxon>Pentapetalae</taxon>
        <taxon>asterids</taxon>
        <taxon>campanulids</taxon>
        <taxon>Asterales</taxon>
        <taxon>Asteraceae</taxon>
        <taxon>Asteroideae</taxon>
        <taxon>Anthemideae</taxon>
        <taxon>Anthemidinae</taxon>
        <taxon>Tanacetum</taxon>
    </lineage>
</organism>
<sequence length="101" mass="11164">MGINNNPSKSKMSPRSISWGRERGNLMKDLCLSSQSANVITMARVLRSATSATRQGTFPTTVVALATLMLQMLRGTVRRLPKEMDVSNAELQDILREIARS</sequence>